<name>A0A0R0M0B1_9MICR</name>
<dbReference type="AlphaFoldDB" id="A0A0R0M0B1"/>
<dbReference type="VEuPathDB" id="MicrosporidiaDB:M153_7300021390"/>
<sequence>MKSKVLETLKSEKERNILRNYACIFFVRNKFYIESKICKVFKISGINSAHKSR</sequence>
<gene>
    <name evidence="1" type="ORF">M153_7300021390</name>
</gene>
<keyword evidence="2" id="KW-1185">Reference proteome</keyword>
<evidence type="ECO:0000313" key="2">
    <source>
        <dbReference type="Proteomes" id="UP000051530"/>
    </source>
</evidence>
<organism evidence="1 2">
    <name type="scientific">Pseudoloma neurophilia</name>
    <dbReference type="NCBI Taxonomy" id="146866"/>
    <lineage>
        <taxon>Eukaryota</taxon>
        <taxon>Fungi</taxon>
        <taxon>Fungi incertae sedis</taxon>
        <taxon>Microsporidia</taxon>
        <taxon>Pseudoloma</taxon>
    </lineage>
</organism>
<dbReference type="EMBL" id="LGUB01000012">
    <property type="protein sequence ID" value="KRH94989.1"/>
    <property type="molecule type" value="Genomic_DNA"/>
</dbReference>
<reference evidence="1 2" key="1">
    <citation type="submission" date="2015-07" db="EMBL/GenBank/DDBJ databases">
        <title>The genome of Pseudoloma neurophilia, a relevant intracellular parasite of the zebrafish.</title>
        <authorList>
            <person name="Ndikumana S."/>
            <person name="Pelin A."/>
            <person name="Sanders J."/>
            <person name="Corradi N."/>
        </authorList>
    </citation>
    <scope>NUCLEOTIDE SEQUENCE [LARGE SCALE GENOMIC DNA]</scope>
    <source>
        <strain evidence="1 2">MK1</strain>
    </source>
</reference>
<evidence type="ECO:0000313" key="1">
    <source>
        <dbReference type="EMBL" id="KRH94989.1"/>
    </source>
</evidence>
<dbReference type="Proteomes" id="UP000051530">
    <property type="component" value="Unassembled WGS sequence"/>
</dbReference>
<proteinExistence type="predicted"/>
<accession>A0A0R0M0B1</accession>
<comment type="caution">
    <text evidence="1">The sequence shown here is derived from an EMBL/GenBank/DDBJ whole genome shotgun (WGS) entry which is preliminary data.</text>
</comment>
<protein>
    <submittedName>
        <fullName evidence="1">Uncharacterized protein</fullName>
    </submittedName>
</protein>